<protein>
    <recommendedName>
        <fullName evidence="1">Phospholipase C/D domain-containing protein</fullName>
    </recommendedName>
</protein>
<accession>A0A3D8GXW0</accession>
<evidence type="ECO:0000259" key="1">
    <source>
        <dbReference type="Pfam" id="PF00882"/>
    </source>
</evidence>
<dbReference type="InterPro" id="IPR029002">
    <property type="entry name" value="PLPC/GPLD1"/>
</dbReference>
<dbReference type="Pfam" id="PF00882">
    <property type="entry name" value="Zn_dep_PLPC"/>
    <property type="match status" value="1"/>
</dbReference>
<dbReference type="Proteomes" id="UP000256431">
    <property type="component" value="Unassembled WGS sequence"/>
</dbReference>
<sequence>MPGAYAHLTLVNLAREPHRLTAADIPPDVGRALMRNLKYVELGAVSPDLPYLTLDLLQWPPGLDARAKQWADKMHYERTGEVLASGLRLLRDRTGPDWEKGVAWLFGYAAHMAADLTIHPVVELKVGPYHANQKDHRRCEMYQDAHVFYRLNLGDIGDSEHLDSGIKACVDDSGSLDCDIENLWKRILADVYPEGYQSNEPQPADWHAGFSSLLDTVEEGTRLFAWARHVGAHTGMSYTTEEDIDSTFIEDLEIPGGERLHYDALFDRAVDNVLRFWAQLAEGLKQPTAPIFAQLGNWNLDTGKDTETKEYVFWGVA</sequence>
<dbReference type="EMBL" id="QRDH01000013">
    <property type="protein sequence ID" value="RDU39290.1"/>
    <property type="molecule type" value="Genomic_DNA"/>
</dbReference>
<dbReference type="RefSeq" id="WP_104272162.1">
    <property type="nucleotide sequence ID" value="NZ_PSSW01000014.1"/>
</dbReference>
<reference evidence="2 3" key="1">
    <citation type="submission" date="2018-08" db="EMBL/GenBank/DDBJ databases">
        <title>Genome sequence of Marinobacter flavimaris KCTC 12185.</title>
        <authorList>
            <person name="Chun J."/>
            <person name="Kim B.-Y."/>
            <person name="Choi S.-B."/>
            <person name="Kwak M.-J."/>
        </authorList>
    </citation>
    <scope>NUCLEOTIDE SEQUENCE [LARGE SCALE GENOMIC DNA]</scope>
    <source>
        <strain evidence="2 3">KCTC 12185</strain>
    </source>
</reference>
<evidence type="ECO:0000313" key="3">
    <source>
        <dbReference type="Proteomes" id="UP000256431"/>
    </source>
</evidence>
<feature type="domain" description="Phospholipase C/D" evidence="1">
    <location>
        <begin position="7"/>
        <end position="191"/>
    </location>
</feature>
<dbReference type="AlphaFoldDB" id="A0A3D8GXW0"/>
<name>A0A3D8GXW0_9GAMM</name>
<proteinExistence type="predicted"/>
<gene>
    <name evidence="2" type="ORF">DXI23_19355</name>
</gene>
<keyword evidence="3" id="KW-1185">Reference proteome</keyword>
<evidence type="ECO:0000313" key="2">
    <source>
        <dbReference type="EMBL" id="RDU39290.1"/>
    </source>
</evidence>
<organism evidence="2 3">
    <name type="scientific">Marinobacter flavimaris</name>
    <dbReference type="NCBI Taxonomy" id="262076"/>
    <lineage>
        <taxon>Bacteria</taxon>
        <taxon>Pseudomonadati</taxon>
        <taxon>Pseudomonadota</taxon>
        <taxon>Gammaproteobacteria</taxon>
        <taxon>Pseudomonadales</taxon>
        <taxon>Marinobacteraceae</taxon>
        <taxon>Marinobacter</taxon>
    </lineage>
</organism>
<comment type="caution">
    <text evidence="2">The sequence shown here is derived from an EMBL/GenBank/DDBJ whole genome shotgun (WGS) entry which is preliminary data.</text>
</comment>